<evidence type="ECO:0000256" key="7">
    <source>
        <dbReference type="ARBA" id="ARBA00023242"/>
    </source>
</evidence>
<organism evidence="10 11">
    <name type="scientific">Bionectria ochroleuca</name>
    <name type="common">Gliocladium roseum</name>
    <dbReference type="NCBI Taxonomy" id="29856"/>
    <lineage>
        <taxon>Eukaryota</taxon>
        <taxon>Fungi</taxon>
        <taxon>Dikarya</taxon>
        <taxon>Ascomycota</taxon>
        <taxon>Pezizomycotina</taxon>
        <taxon>Sordariomycetes</taxon>
        <taxon>Hypocreomycetidae</taxon>
        <taxon>Hypocreales</taxon>
        <taxon>Bionectriaceae</taxon>
        <taxon>Clonostachys</taxon>
    </lineage>
</organism>
<evidence type="ECO:0000313" key="11">
    <source>
        <dbReference type="Proteomes" id="UP000616885"/>
    </source>
</evidence>
<feature type="compositionally biased region" description="Basic and acidic residues" evidence="8">
    <location>
        <begin position="106"/>
        <end position="135"/>
    </location>
</feature>
<dbReference type="GO" id="GO:0008380">
    <property type="term" value="P:RNA splicing"/>
    <property type="evidence" value="ECO:0007669"/>
    <property type="project" value="UniProtKB-KW"/>
</dbReference>
<feature type="compositionally biased region" description="Low complexity" evidence="8">
    <location>
        <begin position="260"/>
        <end position="271"/>
    </location>
</feature>
<dbReference type="PANTHER" id="PTHR12707">
    <property type="entry name" value="PINN"/>
    <property type="match status" value="1"/>
</dbReference>
<keyword evidence="3" id="KW-0507">mRNA processing</keyword>
<dbReference type="InterPro" id="IPR039853">
    <property type="entry name" value="Pinin"/>
</dbReference>
<keyword evidence="5" id="KW-0804">Transcription</keyword>
<gene>
    <name evidence="10" type="ORF">IM811_014027</name>
</gene>
<dbReference type="EMBL" id="JADCTT010000005">
    <property type="protein sequence ID" value="KAF9752233.1"/>
    <property type="molecule type" value="Genomic_DNA"/>
</dbReference>
<feature type="compositionally biased region" description="Basic residues" evidence="8">
    <location>
        <begin position="48"/>
        <end position="58"/>
    </location>
</feature>
<evidence type="ECO:0000256" key="8">
    <source>
        <dbReference type="SAM" id="MobiDB-lite"/>
    </source>
</evidence>
<feature type="compositionally biased region" description="Basic and acidic residues" evidence="8">
    <location>
        <begin position="31"/>
        <end position="47"/>
    </location>
</feature>
<dbReference type="AlphaFoldDB" id="A0A8H7NAU6"/>
<dbReference type="GO" id="GO:0006397">
    <property type="term" value="P:mRNA processing"/>
    <property type="evidence" value="ECO:0007669"/>
    <property type="project" value="UniProtKB-KW"/>
</dbReference>
<feature type="compositionally biased region" description="Basic and acidic residues" evidence="8">
    <location>
        <begin position="59"/>
        <end position="82"/>
    </location>
</feature>
<evidence type="ECO:0000256" key="2">
    <source>
        <dbReference type="ARBA" id="ARBA00010386"/>
    </source>
</evidence>
<comment type="subcellular location">
    <subcellularLocation>
        <location evidence="1">Nucleus</location>
    </subcellularLocation>
</comment>
<evidence type="ECO:0000259" key="9">
    <source>
        <dbReference type="Pfam" id="PF04696"/>
    </source>
</evidence>
<dbReference type="Proteomes" id="UP000616885">
    <property type="component" value="Unassembled WGS sequence"/>
</dbReference>
<comment type="similarity">
    <text evidence="2">Belongs to the pinin family.</text>
</comment>
<dbReference type="Pfam" id="PF04696">
    <property type="entry name" value="Pinin_SDK_memA"/>
    <property type="match status" value="1"/>
</dbReference>
<protein>
    <recommendedName>
        <fullName evidence="9">Pinin/SDK/MemA protein domain-containing protein</fullName>
    </recommendedName>
</protein>
<dbReference type="PANTHER" id="PTHR12707:SF0">
    <property type="entry name" value="PININ"/>
    <property type="match status" value="1"/>
</dbReference>
<evidence type="ECO:0000256" key="4">
    <source>
        <dbReference type="ARBA" id="ARBA00023015"/>
    </source>
</evidence>
<feature type="region of interest" description="Disordered" evidence="8">
    <location>
        <begin position="1"/>
        <end position="135"/>
    </location>
</feature>
<dbReference type="GO" id="GO:0071013">
    <property type="term" value="C:catalytic step 2 spliceosome"/>
    <property type="evidence" value="ECO:0007669"/>
    <property type="project" value="TreeGrafter"/>
</dbReference>
<keyword evidence="7" id="KW-0539">Nucleus</keyword>
<feature type="region of interest" description="Disordered" evidence="8">
    <location>
        <begin position="215"/>
        <end position="293"/>
    </location>
</feature>
<keyword evidence="6" id="KW-0508">mRNA splicing</keyword>
<comment type="caution">
    <text evidence="10">The sequence shown here is derived from an EMBL/GenBank/DDBJ whole genome shotgun (WGS) entry which is preliminary data.</text>
</comment>
<name>A0A8H7NAU6_BIOOC</name>
<reference evidence="10" key="1">
    <citation type="submission" date="2020-10" db="EMBL/GenBank/DDBJ databases">
        <title>High-Quality Genome Resource of Clonostachys rosea strain S41 by Oxford Nanopore Long-Read Sequencing.</title>
        <authorList>
            <person name="Wang H."/>
        </authorList>
    </citation>
    <scope>NUCLEOTIDE SEQUENCE</scope>
    <source>
        <strain evidence="10">S41</strain>
    </source>
</reference>
<accession>A0A8H7NAU6</accession>
<evidence type="ECO:0000256" key="1">
    <source>
        <dbReference type="ARBA" id="ARBA00004123"/>
    </source>
</evidence>
<evidence type="ECO:0000256" key="3">
    <source>
        <dbReference type="ARBA" id="ARBA00022664"/>
    </source>
</evidence>
<keyword evidence="4" id="KW-0805">Transcription regulation</keyword>
<evidence type="ECO:0000313" key="10">
    <source>
        <dbReference type="EMBL" id="KAF9752233.1"/>
    </source>
</evidence>
<evidence type="ECO:0000256" key="6">
    <source>
        <dbReference type="ARBA" id="ARBA00023187"/>
    </source>
</evidence>
<feature type="compositionally biased region" description="Basic and acidic residues" evidence="8">
    <location>
        <begin position="215"/>
        <end position="230"/>
    </location>
</feature>
<sequence>MASDSHMPEAELADQVQRKRKASLADTTEDGSPKRPKQQDDTRDPGRPRRASSPRRNRRESNEGRHYDEASRQKPASLEEKKRGRRLFGGLLNTLSQTSTSSHQQRRQEIEKRQQERQKKQKAEDDQKNKERFAQLREIRMGRQLEFEKEVMHQKHSRLLWQSRHLKTKAEPVIFYSPWKLTGDQENVIDEQISAAKNLIETELEAFKEKERLHAEKYGSRSSPRVEHEPQNPAQEPPEPGMETETEKKDVEDKAEPEPEGAGATASVVTTVHHHHDDSEDVVVEGDEDTVIY</sequence>
<feature type="compositionally biased region" description="Acidic residues" evidence="8">
    <location>
        <begin position="279"/>
        <end position="293"/>
    </location>
</feature>
<feature type="compositionally biased region" description="Basic and acidic residues" evidence="8">
    <location>
        <begin position="245"/>
        <end position="257"/>
    </location>
</feature>
<evidence type="ECO:0000256" key="5">
    <source>
        <dbReference type="ARBA" id="ARBA00023163"/>
    </source>
</evidence>
<feature type="domain" description="Pinin/SDK/MemA protein" evidence="9">
    <location>
        <begin position="79"/>
        <end position="193"/>
    </location>
</feature>
<proteinExistence type="inferred from homology"/>
<dbReference type="InterPro" id="IPR006786">
    <property type="entry name" value="Pinin_SDK_MemA"/>
</dbReference>